<sequence length="80" mass="9303">MGLLLRLLNQKNVLFFGHFQQAAMKYCKRIRDRIRVLRATPTMPPVVPSNLENYVNENDNLEKTFVFPVQKGQAKKSNLL</sequence>
<proteinExistence type="predicted"/>
<name>A0A9N9DBF3_FUNMO</name>
<comment type="caution">
    <text evidence="1">The sequence shown here is derived from an EMBL/GenBank/DDBJ whole genome shotgun (WGS) entry which is preliminary data.</text>
</comment>
<evidence type="ECO:0000313" key="2">
    <source>
        <dbReference type="Proteomes" id="UP000789375"/>
    </source>
</evidence>
<protein>
    <submittedName>
        <fullName evidence="1">16506_t:CDS:1</fullName>
    </submittedName>
</protein>
<dbReference type="EMBL" id="CAJVPP010003630">
    <property type="protein sequence ID" value="CAG8633844.1"/>
    <property type="molecule type" value="Genomic_DNA"/>
</dbReference>
<organism evidence="1 2">
    <name type="scientific">Funneliformis mosseae</name>
    <name type="common">Endomycorrhizal fungus</name>
    <name type="synonym">Glomus mosseae</name>
    <dbReference type="NCBI Taxonomy" id="27381"/>
    <lineage>
        <taxon>Eukaryota</taxon>
        <taxon>Fungi</taxon>
        <taxon>Fungi incertae sedis</taxon>
        <taxon>Mucoromycota</taxon>
        <taxon>Glomeromycotina</taxon>
        <taxon>Glomeromycetes</taxon>
        <taxon>Glomerales</taxon>
        <taxon>Glomeraceae</taxon>
        <taxon>Funneliformis</taxon>
    </lineage>
</organism>
<dbReference type="Proteomes" id="UP000789375">
    <property type="component" value="Unassembled WGS sequence"/>
</dbReference>
<keyword evidence="2" id="KW-1185">Reference proteome</keyword>
<gene>
    <name evidence="1" type="ORF">FMOSSE_LOCUS10627</name>
</gene>
<reference evidence="1" key="1">
    <citation type="submission" date="2021-06" db="EMBL/GenBank/DDBJ databases">
        <authorList>
            <person name="Kallberg Y."/>
            <person name="Tangrot J."/>
            <person name="Rosling A."/>
        </authorList>
    </citation>
    <scope>NUCLEOTIDE SEQUENCE</scope>
    <source>
        <strain evidence="1">87-6 pot B 2015</strain>
    </source>
</reference>
<evidence type="ECO:0000313" key="1">
    <source>
        <dbReference type="EMBL" id="CAG8633844.1"/>
    </source>
</evidence>
<dbReference type="AlphaFoldDB" id="A0A9N9DBF3"/>
<accession>A0A9N9DBF3</accession>